<dbReference type="RefSeq" id="WP_263740201.1">
    <property type="nucleotide sequence ID" value="NZ_JAOWKZ010000003.1"/>
</dbReference>
<gene>
    <name evidence="2" type="ORF">OEZ71_11805</name>
</gene>
<proteinExistence type="predicted"/>
<feature type="compositionally biased region" description="Basic and acidic residues" evidence="1">
    <location>
        <begin position="40"/>
        <end position="49"/>
    </location>
</feature>
<feature type="compositionally biased region" description="Basic residues" evidence="1">
    <location>
        <begin position="54"/>
        <end position="70"/>
    </location>
</feature>
<evidence type="ECO:0000313" key="2">
    <source>
        <dbReference type="EMBL" id="MCV2872979.1"/>
    </source>
</evidence>
<reference evidence="2 3" key="1">
    <citation type="submission" date="2022-10" db="EMBL/GenBank/DDBJ databases">
        <title>Defluviimonas sp. nov., isolated from ocean surface sediments.</title>
        <authorList>
            <person name="He W."/>
            <person name="Wang L."/>
            <person name="Zhang D.-F."/>
        </authorList>
    </citation>
    <scope>NUCLEOTIDE SEQUENCE [LARGE SCALE GENOMIC DNA]</scope>
    <source>
        <strain evidence="2 3">WL0050</strain>
    </source>
</reference>
<organism evidence="2 3">
    <name type="scientific">Albidovulum litorale</name>
    <dbReference type="NCBI Taxonomy" id="2984134"/>
    <lineage>
        <taxon>Bacteria</taxon>
        <taxon>Pseudomonadati</taxon>
        <taxon>Pseudomonadota</taxon>
        <taxon>Alphaproteobacteria</taxon>
        <taxon>Rhodobacterales</taxon>
        <taxon>Paracoccaceae</taxon>
        <taxon>Albidovulum</taxon>
    </lineage>
</organism>
<keyword evidence="3" id="KW-1185">Reference proteome</keyword>
<dbReference type="EMBL" id="JAOWKZ010000003">
    <property type="protein sequence ID" value="MCV2872979.1"/>
    <property type="molecule type" value="Genomic_DNA"/>
</dbReference>
<feature type="region of interest" description="Disordered" evidence="1">
    <location>
        <begin position="33"/>
        <end position="70"/>
    </location>
</feature>
<evidence type="ECO:0000313" key="3">
    <source>
        <dbReference type="Proteomes" id="UP001652564"/>
    </source>
</evidence>
<evidence type="ECO:0000256" key="1">
    <source>
        <dbReference type="SAM" id="MobiDB-lite"/>
    </source>
</evidence>
<comment type="caution">
    <text evidence="2">The sequence shown here is derived from an EMBL/GenBank/DDBJ whole genome shotgun (WGS) entry which is preliminary data.</text>
</comment>
<dbReference type="Proteomes" id="UP001652564">
    <property type="component" value="Unassembled WGS sequence"/>
</dbReference>
<sequence>MDAQRLINTIVNIVTRRLINLGINKGIDTVARKGKPKNKMTAEDRKQAQDARALAKRARQAAKITRRLGR</sequence>
<accession>A0ABT2ZPB9</accession>
<protein>
    <submittedName>
        <fullName evidence="2">Uncharacterized protein</fullName>
    </submittedName>
</protein>
<name>A0ABT2ZPB9_9RHOB</name>